<keyword evidence="2" id="KW-0813">Transport</keyword>
<feature type="transmembrane region" description="Helical" evidence="7">
    <location>
        <begin position="162"/>
        <end position="184"/>
    </location>
</feature>
<gene>
    <name evidence="8" type="ORF">SAMN05444159_3951</name>
</gene>
<evidence type="ECO:0000256" key="3">
    <source>
        <dbReference type="ARBA" id="ARBA00022475"/>
    </source>
</evidence>
<keyword evidence="4 7" id="KW-0812">Transmembrane</keyword>
<dbReference type="GO" id="GO:0015297">
    <property type="term" value="F:antiporter activity"/>
    <property type="evidence" value="ECO:0007669"/>
    <property type="project" value="InterPro"/>
</dbReference>
<sequence length="449" mass="47816">MSAAPPLWRTFLVFLAPMMLSNILQSLFGTINNIYLGQMIGVDALAAVSVFFPAMFFFIAFVMGLSSGATVLIGQAWGAGEPDKVKAVAGTTLTIALLLAAMIAVFGGLFSRQLLIGLATPPEILGEASAYARIMMITMPLTFVFILLTAMMRGVGDTVTPLLALTMSTVIGLVLTPMLIRGWFGLPRLGVASAAWASAASGLFTLLWLAGHLRRRRHPLAFDTAFLRAMRPNGALLRKILNLGIPAALGMVVMSLAELVLLGLVNGFGSDATAAYGAVNQVMSYAQFPALSIAISVSIFGAQAIGRGNADRLGAIVRTGLLMNLVLTGGLVALAYLFSRAIMSWFITDVAVLELAQGLLHIVLWSSVLFGMATVFSGAMRASGTVWAPLSISIFVIAAIEVPSAVILSRAIGIEGVWAAYPITFFAMFLLQMSYYLLVWRKRAVKRLI</sequence>
<feature type="transmembrane region" description="Helical" evidence="7">
    <location>
        <begin position="240"/>
        <end position="265"/>
    </location>
</feature>
<evidence type="ECO:0000256" key="6">
    <source>
        <dbReference type="ARBA" id="ARBA00023136"/>
    </source>
</evidence>
<dbReference type="Pfam" id="PF01554">
    <property type="entry name" value="MatE"/>
    <property type="match status" value="2"/>
</dbReference>
<evidence type="ECO:0000313" key="9">
    <source>
        <dbReference type="Proteomes" id="UP000189935"/>
    </source>
</evidence>
<dbReference type="EMBL" id="LT670844">
    <property type="protein sequence ID" value="SHK69916.1"/>
    <property type="molecule type" value="Genomic_DNA"/>
</dbReference>
<dbReference type="InterPro" id="IPR002528">
    <property type="entry name" value="MATE_fam"/>
</dbReference>
<dbReference type="PANTHER" id="PTHR43549">
    <property type="entry name" value="MULTIDRUG RESISTANCE PROTEIN YPNP-RELATED"/>
    <property type="match status" value="1"/>
</dbReference>
<dbReference type="PIRSF" id="PIRSF006603">
    <property type="entry name" value="DinF"/>
    <property type="match status" value="1"/>
</dbReference>
<evidence type="ECO:0000256" key="5">
    <source>
        <dbReference type="ARBA" id="ARBA00022989"/>
    </source>
</evidence>
<dbReference type="GO" id="GO:0042910">
    <property type="term" value="F:xenobiotic transmembrane transporter activity"/>
    <property type="evidence" value="ECO:0007669"/>
    <property type="project" value="InterPro"/>
</dbReference>
<dbReference type="Proteomes" id="UP000189935">
    <property type="component" value="Chromosome I"/>
</dbReference>
<feature type="transmembrane region" description="Helical" evidence="7">
    <location>
        <begin position="130"/>
        <end position="150"/>
    </location>
</feature>
<feature type="transmembrane region" description="Helical" evidence="7">
    <location>
        <begin position="12"/>
        <end position="31"/>
    </location>
</feature>
<dbReference type="AlphaFoldDB" id="A0A1M6UL55"/>
<keyword evidence="6 7" id="KW-0472">Membrane</keyword>
<accession>A0A1M6UL55</accession>
<evidence type="ECO:0000256" key="2">
    <source>
        <dbReference type="ARBA" id="ARBA00022448"/>
    </source>
</evidence>
<feature type="transmembrane region" description="Helical" evidence="7">
    <location>
        <begin position="285"/>
        <end position="305"/>
    </location>
</feature>
<feature type="transmembrane region" description="Helical" evidence="7">
    <location>
        <begin position="190"/>
        <end position="210"/>
    </location>
</feature>
<feature type="transmembrane region" description="Helical" evidence="7">
    <location>
        <begin position="418"/>
        <end position="439"/>
    </location>
</feature>
<name>A0A1M6UL55_9BRAD</name>
<dbReference type="InterPro" id="IPR048279">
    <property type="entry name" value="MdtK-like"/>
</dbReference>
<keyword evidence="3" id="KW-1003">Cell membrane</keyword>
<keyword evidence="5 7" id="KW-1133">Transmembrane helix</keyword>
<evidence type="ECO:0000313" key="8">
    <source>
        <dbReference type="EMBL" id="SHK69916.1"/>
    </source>
</evidence>
<dbReference type="CDD" id="cd13138">
    <property type="entry name" value="MATE_yoeA_like"/>
    <property type="match status" value="1"/>
</dbReference>
<evidence type="ECO:0000256" key="4">
    <source>
        <dbReference type="ARBA" id="ARBA00022692"/>
    </source>
</evidence>
<feature type="transmembrane region" description="Helical" evidence="7">
    <location>
        <begin position="317"/>
        <end position="338"/>
    </location>
</feature>
<feature type="transmembrane region" description="Helical" evidence="7">
    <location>
        <begin position="386"/>
        <end position="412"/>
    </location>
</feature>
<dbReference type="PANTHER" id="PTHR43549:SF3">
    <property type="entry name" value="MULTIDRUG RESISTANCE PROTEIN YPNP-RELATED"/>
    <property type="match status" value="1"/>
</dbReference>
<dbReference type="RefSeq" id="WP_244562004.1">
    <property type="nucleotide sequence ID" value="NZ_LT670844.1"/>
</dbReference>
<feature type="transmembrane region" description="Helical" evidence="7">
    <location>
        <begin position="358"/>
        <end position="379"/>
    </location>
</feature>
<reference evidence="8 9" key="1">
    <citation type="submission" date="2016-11" db="EMBL/GenBank/DDBJ databases">
        <authorList>
            <person name="Jaros S."/>
            <person name="Januszkiewicz K."/>
            <person name="Wedrychowicz H."/>
        </authorList>
    </citation>
    <scope>NUCLEOTIDE SEQUENCE [LARGE SCALE GENOMIC DNA]</scope>
    <source>
        <strain evidence="8 9">GAS499</strain>
    </source>
</reference>
<dbReference type="NCBIfam" id="TIGR00797">
    <property type="entry name" value="matE"/>
    <property type="match status" value="1"/>
</dbReference>
<comment type="subcellular location">
    <subcellularLocation>
        <location evidence="1">Cell inner membrane</location>
        <topology evidence="1">Multi-pass membrane protein</topology>
    </subcellularLocation>
</comment>
<organism evidence="8 9">
    <name type="scientific">Bradyrhizobium lablabi</name>
    <dbReference type="NCBI Taxonomy" id="722472"/>
    <lineage>
        <taxon>Bacteria</taxon>
        <taxon>Pseudomonadati</taxon>
        <taxon>Pseudomonadota</taxon>
        <taxon>Alphaproteobacteria</taxon>
        <taxon>Hyphomicrobiales</taxon>
        <taxon>Nitrobacteraceae</taxon>
        <taxon>Bradyrhizobium</taxon>
    </lineage>
</organism>
<evidence type="ECO:0000256" key="1">
    <source>
        <dbReference type="ARBA" id="ARBA00004429"/>
    </source>
</evidence>
<feature type="transmembrane region" description="Helical" evidence="7">
    <location>
        <begin position="85"/>
        <end position="110"/>
    </location>
</feature>
<evidence type="ECO:0000256" key="7">
    <source>
        <dbReference type="SAM" id="Phobius"/>
    </source>
</evidence>
<dbReference type="GO" id="GO:0005886">
    <property type="term" value="C:plasma membrane"/>
    <property type="evidence" value="ECO:0007669"/>
    <property type="project" value="UniProtKB-SubCell"/>
</dbReference>
<proteinExistence type="predicted"/>
<feature type="transmembrane region" description="Helical" evidence="7">
    <location>
        <begin position="51"/>
        <end position="73"/>
    </location>
</feature>
<protein>
    <submittedName>
        <fullName evidence="8">Putative efflux protein, MATE family</fullName>
    </submittedName>
</protein>
<dbReference type="InterPro" id="IPR052031">
    <property type="entry name" value="Membrane_Transporter-Flippase"/>
</dbReference>